<dbReference type="KEGG" id="vg:13995008"/>
<keyword evidence="2" id="KW-0378">Hydrolase</keyword>
<accession>K4JRK9</accession>
<dbReference type="Gene3D" id="1.10.30.50">
    <property type="match status" value="1"/>
</dbReference>
<evidence type="ECO:0000313" key="3">
    <source>
        <dbReference type="Proteomes" id="UP000000463"/>
    </source>
</evidence>
<evidence type="ECO:0000256" key="1">
    <source>
        <dbReference type="SAM" id="MobiDB-lite"/>
    </source>
</evidence>
<keyword evidence="2" id="KW-0255">Endonuclease</keyword>
<evidence type="ECO:0000313" key="2">
    <source>
        <dbReference type="EMBL" id="AFU87949.1"/>
    </source>
</evidence>
<name>K4JRK9_9CAUD</name>
<organism evidence="2 3">
    <name type="scientific">Caulobacter phage CcrColossus</name>
    <dbReference type="NCBI Taxonomy" id="1211640"/>
    <lineage>
        <taxon>Viruses</taxon>
        <taxon>Duplodnaviria</taxon>
        <taxon>Heunggongvirae</taxon>
        <taxon>Uroviricota</taxon>
        <taxon>Caudoviricetes</taxon>
        <taxon>Jeanschmidtviridae</taxon>
        <taxon>Colossusvirus</taxon>
        <taxon>Colossusvirus colossus</taxon>
    </lineage>
</organism>
<dbReference type="RefSeq" id="YP_006988313.1">
    <property type="nucleotide sequence ID" value="NC_019406.1"/>
</dbReference>
<keyword evidence="2" id="KW-0540">Nuclease</keyword>
<dbReference type="GO" id="GO:0004519">
    <property type="term" value="F:endonuclease activity"/>
    <property type="evidence" value="ECO:0007669"/>
    <property type="project" value="UniProtKB-KW"/>
</dbReference>
<feature type="region of interest" description="Disordered" evidence="1">
    <location>
        <begin position="1"/>
        <end position="44"/>
    </location>
</feature>
<keyword evidence="3" id="KW-1185">Reference proteome</keyword>
<dbReference type="OrthoDB" id="16945at10239"/>
<gene>
    <name evidence="2" type="ORF">CcrColossus_gp079</name>
</gene>
<proteinExistence type="predicted"/>
<dbReference type="EMBL" id="JX100810">
    <property type="protein sequence ID" value="AFU87949.1"/>
    <property type="molecule type" value="Genomic_DNA"/>
</dbReference>
<dbReference type="GeneID" id="13995008"/>
<feature type="compositionally biased region" description="Basic residues" evidence="1">
    <location>
        <begin position="17"/>
        <end position="29"/>
    </location>
</feature>
<protein>
    <submittedName>
        <fullName evidence="2">Putative HNH endonuclease</fullName>
    </submittedName>
</protein>
<dbReference type="Proteomes" id="UP000000463">
    <property type="component" value="Segment"/>
</dbReference>
<sequence>MASAKRRSAPRTTKNTISRRRPRRRKASTTKKTPVSYNHRTHPAKIHRPAPGHCRWCHQPIYRVDGTINRRRSWCSKTCVGHYLLRTDSKMMRQHIFFRDQGVCAKCGKEHKYNNADWEADHAQPLFLAFGDPSFWEPENVQILCTTPCHKEKSAEDRRKYGFVLKMAKGPKSAQNRSG</sequence>
<reference evidence="2 3" key="1">
    <citation type="journal article" date="2012" name="BMC Genomics">
        <title>The Caulobacter crescentus phage phiCbK: genomics of a canonical phage.</title>
        <authorList>
            <person name="Gill J.J."/>
            <person name="Berry J.D."/>
            <person name="Russell W.K."/>
            <person name="Lessor L."/>
            <person name="Escobar Garcia D.A."/>
            <person name="Hernandez D."/>
            <person name="Kane A."/>
            <person name="Keene J."/>
            <person name="Maddox M."/>
            <person name="Martin R."/>
            <person name="Mohan S."/>
            <person name="Thorn A.M."/>
            <person name="Russell D.H."/>
            <person name="Young R."/>
        </authorList>
    </citation>
    <scope>NUCLEOTIDE SEQUENCE [LARGE SCALE GENOMIC DNA]</scope>
</reference>